<dbReference type="OrthoDB" id="9804590at2"/>
<comment type="similarity">
    <text evidence="4">Belongs to the class I-like SAM-binding methyltransferase superfamily. RNA M5U methyltransferase family.</text>
</comment>
<dbReference type="PROSITE" id="PS01230">
    <property type="entry name" value="TRMA_1"/>
    <property type="match status" value="1"/>
</dbReference>
<dbReference type="RefSeq" id="WP_115923089.1">
    <property type="nucleotide sequence ID" value="NZ_QTUA01000001.1"/>
</dbReference>
<proteinExistence type="inferred from homology"/>
<dbReference type="InterPro" id="IPR030390">
    <property type="entry name" value="MeTrfase_TrmA_AS"/>
</dbReference>
<evidence type="ECO:0000256" key="4">
    <source>
        <dbReference type="PROSITE-ProRule" id="PRU01024"/>
    </source>
</evidence>
<dbReference type="Pfam" id="PF05958">
    <property type="entry name" value="tRNA_U5-meth_tr"/>
    <property type="match status" value="1"/>
</dbReference>
<feature type="binding site" evidence="4">
    <location>
        <position position="239"/>
    </location>
    <ligand>
        <name>S-adenosyl-L-methionine</name>
        <dbReference type="ChEBI" id="CHEBI:59789"/>
    </ligand>
</feature>
<feature type="active site" description="Nucleophile" evidence="4">
    <location>
        <position position="334"/>
    </location>
</feature>
<feature type="active site" evidence="5">
    <location>
        <position position="334"/>
    </location>
</feature>
<evidence type="ECO:0000256" key="2">
    <source>
        <dbReference type="ARBA" id="ARBA00022679"/>
    </source>
</evidence>
<dbReference type="InterPro" id="IPR010280">
    <property type="entry name" value="U5_MeTrfase_fam"/>
</dbReference>
<dbReference type="Gene3D" id="3.40.50.150">
    <property type="entry name" value="Vaccinia Virus protein VP39"/>
    <property type="match status" value="1"/>
</dbReference>
<evidence type="ECO:0000313" key="6">
    <source>
        <dbReference type="EMBL" id="REF31213.1"/>
    </source>
</evidence>
<protein>
    <submittedName>
        <fullName evidence="6">23S rRNA m(5)U-747 methyltransferase</fullName>
    </submittedName>
</protein>
<dbReference type="Proteomes" id="UP000256253">
    <property type="component" value="Unassembled WGS sequence"/>
</dbReference>
<dbReference type="PROSITE" id="PS51687">
    <property type="entry name" value="SAM_MT_RNA_M5U"/>
    <property type="match status" value="1"/>
</dbReference>
<dbReference type="GO" id="GO:0070041">
    <property type="term" value="F:rRNA (uridine-C5-)-methyltransferase activity"/>
    <property type="evidence" value="ECO:0007669"/>
    <property type="project" value="TreeGrafter"/>
</dbReference>
<evidence type="ECO:0000256" key="5">
    <source>
        <dbReference type="PROSITE-ProRule" id="PRU10015"/>
    </source>
</evidence>
<comment type="caution">
    <text evidence="6">The sequence shown here is derived from an EMBL/GenBank/DDBJ whole genome shotgun (WGS) entry which is preliminary data.</text>
</comment>
<accession>A0A3D9URU8</accession>
<dbReference type="CDD" id="cd02440">
    <property type="entry name" value="AdoMet_MTases"/>
    <property type="match status" value="1"/>
</dbReference>
<dbReference type="GO" id="GO:0070475">
    <property type="term" value="P:rRNA base methylation"/>
    <property type="evidence" value="ECO:0007669"/>
    <property type="project" value="TreeGrafter"/>
</dbReference>
<keyword evidence="2 4" id="KW-0808">Transferase</keyword>
<name>A0A3D9URU8_9MICO</name>
<feature type="binding site" evidence="4">
    <location>
        <position position="210"/>
    </location>
    <ligand>
        <name>S-adenosyl-L-methionine</name>
        <dbReference type="ChEBI" id="CHEBI:59789"/>
    </ligand>
</feature>
<gene>
    <name evidence="6" type="ORF">DFJ65_2261</name>
</gene>
<dbReference type="Gene3D" id="2.40.50.1070">
    <property type="match status" value="1"/>
</dbReference>
<dbReference type="InterPro" id="IPR029063">
    <property type="entry name" value="SAM-dependent_MTases_sf"/>
</dbReference>
<reference evidence="6 7" key="1">
    <citation type="submission" date="2018-08" db="EMBL/GenBank/DDBJ databases">
        <title>Sequencing the genomes of 1000 actinobacteria strains.</title>
        <authorList>
            <person name="Klenk H.-P."/>
        </authorList>
    </citation>
    <scope>NUCLEOTIDE SEQUENCE [LARGE SCALE GENOMIC DNA]</scope>
    <source>
        <strain evidence="6 7">DSM 22967</strain>
    </source>
</reference>
<keyword evidence="7" id="KW-1185">Reference proteome</keyword>
<feature type="binding site" evidence="4">
    <location>
        <position position="261"/>
    </location>
    <ligand>
        <name>S-adenosyl-L-methionine</name>
        <dbReference type="ChEBI" id="CHEBI:59789"/>
    </ligand>
</feature>
<sequence>MRCGYFDRHECRSCTLMNVPYADQVASGDDAVRATLADRVDSWLPSATGPEAGFRNKAKLVVAGRRGAPALGILDAGGNGVDLTGCGLYEPGLAAALPTLREFVADIGLTPYDVPTRNGELKNLLVTYSPDGELMVRFVLRSTGQLGKLERALPDLQQRLPNARVVTANLLPGHRAVMEGEEEIVLTEHDTLPMRLGTVRLHLRPASFFQTNTTVAEQLYRQAATWIGELAPGVLLDLFCGVGGFGLTAAGAGVREVFGVEISADAVSSARRSAAELDSPTTTFHYVAGDAFHALADAPSADVVVVNPPRRGIGDHLCDWLEHAQVEHLVYSSCNPRSLATDLDRMPGFVVERARVFHMFPQSTHHEVLVQLARR</sequence>
<dbReference type="EMBL" id="QTUA01000001">
    <property type="protein sequence ID" value="REF31213.1"/>
    <property type="molecule type" value="Genomic_DNA"/>
</dbReference>
<evidence type="ECO:0000313" key="7">
    <source>
        <dbReference type="Proteomes" id="UP000256253"/>
    </source>
</evidence>
<organism evidence="6 7">
    <name type="scientific">Calidifontibacter indicus</name>
    <dbReference type="NCBI Taxonomy" id="419650"/>
    <lineage>
        <taxon>Bacteria</taxon>
        <taxon>Bacillati</taxon>
        <taxon>Actinomycetota</taxon>
        <taxon>Actinomycetes</taxon>
        <taxon>Micrococcales</taxon>
        <taxon>Dermacoccaceae</taxon>
        <taxon>Calidifontibacter</taxon>
    </lineage>
</organism>
<evidence type="ECO:0000256" key="3">
    <source>
        <dbReference type="ARBA" id="ARBA00022691"/>
    </source>
</evidence>
<keyword evidence="1 4" id="KW-0489">Methyltransferase</keyword>
<dbReference type="AlphaFoldDB" id="A0A3D9URU8"/>
<evidence type="ECO:0000256" key="1">
    <source>
        <dbReference type="ARBA" id="ARBA00022603"/>
    </source>
</evidence>
<dbReference type="SUPFAM" id="SSF53335">
    <property type="entry name" value="S-adenosyl-L-methionine-dependent methyltransferases"/>
    <property type="match status" value="1"/>
</dbReference>
<keyword evidence="3 4" id="KW-0949">S-adenosyl-L-methionine</keyword>
<dbReference type="PANTHER" id="PTHR11061:SF30">
    <property type="entry name" value="TRNA (URACIL(54)-C(5))-METHYLTRANSFERASE"/>
    <property type="match status" value="1"/>
</dbReference>
<dbReference type="PANTHER" id="PTHR11061">
    <property type="entry name" value="RNA M5U METHYLTRANSFERASE"/>
    <property type="match status" value="1"/>
</dbReference>
<feature type="binding site" evidence="4">
    <location>
        <position position="307"/>
    </location>
    <ligand>
        <name>S-adenosyl-L-methionine</name>
        <dbReference type="ChEBI" id="CHEBI:59789"/>
    </ligand>
</feature>